<comment type="caution">
    <text evidence="2">The sequence shown here is derived from an EMBL/GenBank/DDBJ whole genome shotgun (WGS) entry which is preliminary data.</text>
</comment>
<evidence type="ECO:0000256" key="1">
    <source>
        <dbReference type="SAM" id="MobiDB-lite"/>
    </source>
</evidence>
<evidence type="ECO:0000313" key="3">
    <source>
        <dbReference type="Proteomes" id="UP001370758"/>
    </source>
</evidence>
<feature type="region of interest" description="Disordered" evidence="1">
    <location>
        <begin position="55"/>
        <end position="182"/>
    </location>
</feature>
<gene>
    <name evidence="2" type="ORF">TWF481_003837</name>
</gene>
<name>A0AAV9WHR4_9PEZI</name>
<dbReference type="Proteomes" id="UP001370758">
    <property type="component" value="Unassembled WGS sequence"/>
</dbReference>
<proteinExistence type="predicted"/>
<sequence length="1124" mass="126236">MFKRIRRKPTPGSNNTQSEEAPPPYRYNENATKSTVDIVVKPFATYVENMAVEDVNLGGRRRNSDAVIENSSVDSRENSEVGRGSLNLERYGVDSKRVNWENEGRGARGYETSEGRLPEPPVPPPAPPSRPNKSRGTPPPLPPTRRSNPLPLPPKEPLRTSSPPPQSSETYTEAESTDAVHQTETAAPLPAEEEDDGNTSDASDDSFIVAKRQSLYQQQEFDALSHQKLNITDAVEKEQWDIAGGLLYELVDSMEMRNEKVPTEWYLELIRLSLKADTTLGPNVLRHLPSTSKNKSVEGESDEQRKLRAECMAFQGILNMGKDDEVSVKWFLKGSKFARKHGFTEEMDFCYWMLKQYHQNRRNSKEVEVYEASLTPGYDNVQFKEYFNPRVFRSNVTPKALKQEECLRRLDQLISRKDVAEDESKKEKYRNVLRFVASCHSRDVDGNRPSCSAISDIYGFGDDGTELLQLINSADSIFKILEGVNSKVQVELRDPLFCSIICRNEKSPTATHDYFSADESLIISDILQIVLSFMNRHLVEDICQLKSYGIAKTKEPPGSNWAGVISKSIPDSLKSACCQWLYYLLRSGAVVPSSELQIFLEEHWLHWLEVLGILGELDTFQQVYMSSGMFTRGDRQTLEAKLGSLPPALVKKILGLDGFLKRYASELMETPLQVYYLWRIFEFEEGYASPSTSKVAIKVETHDTQDQDATAKALQEGYKELLSVIKPGADSRQKVVFSSDLRLVAYNVPDSPIVIVKDLMKKSPGVILEHGQKQVYEIYFSPQVAKDNTLGLITDPTQLTLWDISTGTQKIPFYPESRNGHLRICFSPDGKLIALLSSRRSISVRSTVTGDRVWNVVNSNADIASMAFRPDSSELAMIGGYYRLMKTTPKAKSLTELSQLSSWYYAVSDAQACVEYLNREESWILAWIAREGVFIVKDGGKEKVQLEANIPSNSDGIIKTAIASPNGRRVAVIEHKKGIRIYDAATGKRIKEFWRLGQMFGETTLAAAFLPSGDRLITVSKEMGMRVWELTPDLEVEDGWVVRGVEKIMRVPKNYHARIADAERSNTVVLTHLSGRVLEIEFGINKGRVVEATLTTGAYGLVSSVISYLPSLPRRLPTFGILGS</sequence>
<accession>A0AAV9WHR4</accession>
<dbReference type="AlphaFoldDB" id="A0AAV9WHR4"/>
<dbReference type="Gene3D" id="2.130.10.10">
    <property type="entry name" value="YVTN repeat-like/Quinoprotein amine dehydrogenase"/>
    <property type="match status" value="2"/>
</dbReference>
<dbReference type="EMBL" id="JAVHJL010000002">
    <property type="protein sequence ID" value="KAK6509074.1"/>
    <property type="molecule type" value="Genomic_DNA"/>
</dbReference>
<dbReference type="SUPFAM" id="SSF82171">
    <property type="entry name" value="DPP6 N-terminal domain-like"/>
    <property type="match status" value="1"/>
</dbReference>
<evidence type="ECO:0000313" key="2">
    <source>
        <dbReference type="EMBL" id="KAK6509074.1"/>
    </source>
</evidence>
<reference evidence="2 3" key="1">
    <citation type="submission" date="2023-08" db="EMBL/GenBank/DDBJ databases">
        <authorList>
            <person name="Palmer J.M."/>
        </authorList>
    </citation>
    <scope>NUCLEOTIDE SEQUENCE [LARGE SCALE GENOMIC DNA]</scope>
    <source>
        <strain evidence="2 3">TWF481</strain>
    </source>
</reference>
<protein>
    <submittedName>
        <fullName evidence="2">Uncharacterized protein</fullName>
    </submittedName>
</protein>
<keyword evidence="3" id="KW-1185">Reference proteome</keyword>
<dbReference type="InterPro" id="IPR015943">
    <property type="entry name" value="WD40/YVTN_repeat-like_dom_sf"/>
</dbReference>
<dbReference type="PANTHER" id="PTHR19879">
    <property type="entry name" value="TRANSCRIPTION INITIATION FACTOR TFIID"/>
    <property type="match status" value="1"/>
</dbReference>
<feature type="compositionally biased region" description="Polar residues" evidence="1">
    <location>
        <begin position="167"/>
        <end position="182"/>
    </location>
</feature>
<organism evidence="2 3">
    <name type="scientific">Arthrobotrys musiformis</name>
    <dbReference type="NCBI Taxonomy" id="47236"/>
    <lineage>
        <taxon>Eukaryota</taxon>
        <taxon>Fungi</taxon>
        <taxon>Dikarya</taxon>
        <taxon>Ascomycota</taxon>
        <taxon>Pezizomycotina</taxon>
        <taxon>Orbiliomycetes</taxon>
        <taxon>Orbiliales</taxon>
        <taxon>Orbiliaceae</taxon>
        <taxon>Arthrobotrys</taxon>
    </lineage>
</organism>
<feature type="region of interest" description="Disordered" evidence="1">
    <location>
        <begin position="1"/>
        <end position="34"/>
    </location>
</feature>
<feature type="compositionally biased region" description="Pro residues" evidence="1">
    <location>
        <begin position="118"/>
        <end position="130"/>
    </location>
</feature>
<feature type="compositionally biased region" description="Basic and acidic residues" evidence="1">
    <location>
        <begin position="91"/>
        <end position="117"/>
    </location>
</feature>
<dbReference type="PANTHER" id="PTHR19879:SF9">
    <property type="entry name" value="TRANSCRIPTION INITIATION FACTOR TFIID SUBUNIT 5"/>
    <property type="match status" value="1"/>
</dbReference>